<evidence type="ECO:0000256" key="4">
    <source>
        <dbReference type="ARBA" id="ARBA00022490"/>
    </source>
</evidence>
<evidence type="ECO:0000256" key="5">
    <source>
        <dbReference type="ARBA" id="ARBA00022889"/>
    </source>
</evidence>
<dbReference type="Pfam" id="PF11559">
    <property type="entry name" value="ADIP"/>
    <property type="match status" value="1"/>
</dbReference>
<feature type="region of interest" description="Disordered" evidence="10">
    <location>
        <begin position="404"/>
        <end position="423"/>
    </location>
</feature>
<evidence type="ECO:0000256" key="6">
    <source>
        <dbReference type="ARBA" id="ARBA00022949"/>
    </source>
</evidence>
<protein>
    <recommendedName>
        <fullName evidence="13">Afadin-and alpha-actinin-binding protein</fullName>
    </recommendedName>
</protein>
<dbReference type="PANTHER" id="PTHR46507">
    <property type="entry name" value="AFADIN- AND ALPHA-ACTININ-BINDING PROTEIN"/>
    <property type="match status" value="1"/>
</dbReference>
<reference key="2">
    <citation type="submission" date="2011-10" db="EMBL/GenBank/DDBJ databases">
        <title>The genome and transcriptome sequence of Clonorchis sinensis provide insights into the carcinogenic liver fluke.</title>
        <authorList>
            <person name="Wang X."/>
            <person name="Huang Y."/>
            <person name="Chen W."/>
            <person name="Liu H."/>
            <person name="Guo L."/>
            <person name="Chen Y."/>
            <person name="Luo F."/>
            <person name="Zhou W."/>
            <person name="Sun J."/>
            <person name="Mao Q."/>
            <person name="Liang P."/>
            <person name="Zhou C."/>
            <person name="Tian Y."/>
            <person name="Men J."/>
            <person name="Lv X."/>
            <person name="Huang L."/>
            <person name="Zhou J."/>
            <person name="Hu Y."/>
            <person name="Li R."/>
            <person name="Zhang F."/>
            <person name="Lei H."/>
            <person name="Li X."/>
            <person name="Hu X."/>
            <person name="Liang C."/>
            <person name="Xu J."/>
            <person name="Wu Z."/>
            <person name="Yu X."/>
        </authorList>
    </citation>
    <scope>NUCLEOTIDE SEQUENCE</scope>
    <source>
        <strain>Henan</strain>
    </source>
</reference>
<dbReference type="AlphaFoldDB" id="H2KP41"/>
<feature type="compositionally biased region" description="Polar residues" evidence="10">
    <location>
        <begin position="429"/>
        <end position="442"/>
    </location>
</feature>
<dbReference type="GO" id="GO:0007155">
    <property type="term" value="P:cell adhesion"/>
    <property type="evidence" value="ECO:0007669"/>
    <property type="project" value="UniProtKB-KW"/>
</dbReference>
<evidence type="ECO:0000256" key="3">
    <source>
        <dbReference type="ARBA" id="ARBA00009291"/>
    </source>
</evidence>
<feature type="region of interest" description="Disordered" evidence="10">
    <location>
        <begin position="144"/>
        <end position="164"/>
    </location>
</feature>
<keyword evidence="12" id="KW-1185">Reference proteome</keyword>
<evidence type="ECO:0000256" key="2">
    <source>
        <dbReference type="ARBA" id="ARBA00004300"/>
    </source>
</evidence>
<dbReference type="GO" id="GO:0035735">
    <property type="term" value="P:intraciliary transport involved in cilium assembly"/>
    <property type="evidence" value="ECO:0007669"/>
    <property type="project" value="TreeGrafter"/>
</dbReference>
<keyword evidence="8" id="KW-0206">Cytoskeleton</keyword>
<organism evidence="11 12">
    <name type="scientific">Clonorchis sinensis</name>
    <name type="common">Chinese liver fluke</name>
    <dbReference type="NCBI Taxonomy" id="79923"/>
    <lineage>
        <taxon>Eukaryota</taxon>
        <taxon>Metazoa</taxon>
        <taxon>Spiralia</taxon>
        <taxon>Lophotrochozoa</taxon>
        <taxon>Platyhelminthes</taxon>
        <taxon>Trematoda</taxon>
        <taxon>Digenea</taxon>
        <taxon>Opisthorchiida</taxon>
        <taxon>Opisthorchiata</taxon>
        <taxon>Opisthorchiidae</taxon>
        <taxon>Clonorchis</taxon>
    </lineage>
</organism>
<evidence type="ECO:0000256" key="8">
    <source>
        <dbReference type="ARBA" id="ARBA00023212"/>
    </source>
</evidence>
<feature type="region of interest" description="Disordered" evidence="10">
    <location>
        <begin position="285"/>
        <end position="348"/>
    </location>
</feature>
<comment type="similarity">
    <text evidence="3">Belongs to the ADIP family.</text>
</comment>
<sequence length="736" mass="83358">ELLVLGYPAVMCFENEQPVIIVDQLVHGMARLLNSYLKNLSQQNELTTKLRSAEADLTQVQKMYRRCQEDLNESHKAIALARERDRRADEEKRAIQLRLRAATDEVRKLQLNFQRYETQSAHERRKLENELVAMRERLSTTIVPRPGNVANNIPRRSSKGRSRTSVQISSVVTLDSLSDTIETAAGLAPTFNSRPSTRVVAKPTRTLSSLGAQNPGQKSEWYPQDTTVAAVTQKPSQMALYTHLIQSLQEREHTLLYENRELRDLVSQISSRLVRFSHFVDQQRRSLSADKDPVSNALSTTDDEFDSLDEEDDDTVSQSVQRESSDDEFPNRYATPSHSSGSRRKSSNVNQLLLQLPYPLVRERLTQRVRQLSKELWRRLKQLSVTPDTKETVTDLTQLNRLGEFSRGDSTNTPRASEKPVASARLLNNTRIADANQPQSDAENQDPEKMSNEIKTLKELVREYEGRMQKQEVALRKRTKRALVPVRYSRVNCMAISAGFFACVRHTCLPVFFIILAPAWSYIIIIKDINISVDTDASLHGNNLVAKLERERLGTAAIPYKPGTSEIIRRILNTANIRVAFQRGNTALCTGAIEGSHPDKQNQGLSIKLSVTTTLRQLNVLHQVASFFSCYDIRDITFAYSHHKGHKFATDTFDRQTPPKLLMINRLKSSFPIETNGQVRASEKVTLFRNLPECKYVGHVSSARCGCQTVHQDHATFVEECGVLTIAVKRPIALKD</sequence>
<dbReference type="GO" id="GO:0070161">
    <property type="term" value="C:anchoring junction"/>
    <property type="evidence" value="ECO:0007669"/>
    <property type="project" value="UniProtKB-SubCell"/>
</dbReference>
<evidence type="ECO:0008006" key="13">
    <source>
        <dbReference type="Google" id="ProtNLM"/>
    </source>
</evidence>
<name>H2KP41_CLOSI</name>
<feature type="compositionally biased region" description="Acidic residues" evidence="10">
    <location>
        <begin position="301"/>
        <end position="315"/>
    </location>
</feature>
<evidence type="ECO:0000313" key="11">
    <source>
        <dbReference type="EMBL" id="GAA36565.2"/>
    </source>
</evidence>
<dbReference type="GO" id="GO:0034451">
    <property type="term" value="C:centriolar satellite"/>
    <property type="evidence" value="ECO:0007669"/>
    <property type="project" value="TreeGrafter"/>
</dbReference>
<dbReference type="Proteomes" id="UP000008909">
    <property type="component" value="Unassembled WGS sequence"/>
</dbReference>
<dbReference type="InterPro" id="IPR021622">
    <property type="entry name" value="Afadin/alpha-actinin-bd"/>
</dbReference>
<dbReference type="EMBL" id="DF142875">
    <property type="protein sequence ID" value="GAA36565.2"/>
    <property type="molecule type" value="Genomic_DNA"/>
</dbReference>
<evidence type="ECO:0000256" key="10">
    <source>
        <dbReference type="SAM" id="MobiDB-lite"/>
    </source>
</evidence>
<keyword evidence="7 9" id="KW-0175">Coiled coil</keyword>
<proteinExistence type="inferred from homology"/>
<reference evidence="11" key="1">
    <citation type="journal article" date="2011" name="Genome Biol.">
        <title>The draft genome of the carcinogenic human liver fluke Clonorchis sinensis.</title>
        <authorList>
            <person name="Wang X."/>
            <person name="Chen W."/>
            <person name="Huang Y."/>
            <person name="Sun J."/>
            <person name="Men J."/>
            <person name="Liu H."/>
            <person name="Luo F."/>
            <person name="Guo L."/>
            <person name="Lv X."/>
            <person name="Deng C."/>
            <person name="Zhou C."/>
            <person name="Fan Y."/>
            <person name="Li X."/>
            <person name="Huang L."/>
            <person name="Hu Y."/>
            <person name="Liang C."/>
            <person name="Hu X."/>
            <person name="Xu J."/>
            <person name="Yu X."/>
        </authorList>
    </citation>
    <scope>NUCLEOTIDE SEQUENCE [LARGE SCALE GENOMIC DNA]</scope>
    <source>
        <strain evidence="11">Henan</strain>
    </source>
</reference>
<gene>
    <name evidence="11" type="ORF">CLF_101310</name>
</gene>
<feature type="region of interest" description="Disordered" evidence="10">
    <location>
        <begin position="429"/>
        <end position="449"/>
    </location>
</feature>
<dbReference type="InterPro" id="IPR052300">
    <property type="entry name" value="Adhesion_Centrosome_assoc"/>
</dbReference>
<keyword evidence="6" id="KW-0965">Cell junction</keyword>
<keyword evidence="4" id="KW-0963">Cytoplasm</keyword>
<evidence type="ECO:0000256" key="1">
    <source>
        <dbReference type="ARBA" id="ARBA00004282"/>
    </source>
</evidence>
<dbReference type="GO" id="GO:0036064">
    <property type="term" value="C:ciliary basal body"/>
    <property type="evidence" value="ECO:0007669"/>
    <property type="project" value="TreeGrafter"/>
</dbReference>
<dbReference type="PANTHER" id="PTHR46507:SF4">
    <property type="entry name" value="SSX FAMILY MEMBER 2 INTERACTING PROTEIN"/>
    <property type="match status" value="1"/>
</dbReference>
<comment type="subcellular location">
    <subcellularLocation>
        <location evidence="1">Cell junction</location>
    </subcellularLocation>
    <subcellularLocation>
        <location evidence="2">Cytoplasm</location>
        <location evidence="2">Cytoskeleton</location>
        <location evidence="2">Microtubule organizing center</location>
        <location evidence="2">Centrosome</location>
    </subcellularLocation>
</comment>
<evidence type="ECO:0000256" key="7">
    <source>
        <dbReference type="ARBA" id="ARBA00023054"/>
    </source>
</evidence>
<accession>H2KP41</accession>
<feature type="coiled-coil region" evidence="9">
    <location>
        <begin position="43"/>
        <end position="119"/>
    </location>
</feature>
<keyword evidence="5" id="KW-0130">Cell adhesion</keyword>
<evidence type="ECO:0000313" key="12">
    <source>
        <dbReference type="Proteomes" id="UP000008909"/>
    </source>
</evidence>
<evidence type="ECO:0000256" key="9">
    <source>
        <dbReference type="SAM" id="Coils"/>
    </source>
</evidence>
<feature type="non-terminal residue" evidence="11">
    <location>
        <position position="1"/>
    </location>
</feature>